<reference evidence="1" key="1">
    <citation type="submission" date="2022-03" db="EMBL/GenBank/DDBJ databases">
        <title>Genomic analyses of argali, domestic sheep and their hybrids provide insights into chromosomal evolution, heterosis and genetic basis of agronomic traits.</title>
        <authorList>
            <person name="Li M."/>
        </authorList>
    </citation>
    <scope>NUCLEOTIDE SEQUENCE</scope>
    <source>
        <strain evidence="1">F1 hybrid</strain>
    </source>
</reference>
<protein>
    <submittedName>
        <fullName evidence="1">Uncharacterized protein</fullName>
    </submittedName>
</protein>
<accession>A0ACB9ULF6</accession>
<keyword evidence="2" id="KW-1185">Reference proteome</keyword>
<organism evidence="1 2">
    <name type="scientific">Ovis ammon polii x Ovis aries</name>
    <dbReference type="NCBI Taxonomy" id="2918886"/>
    <lineage>
        <taxon>Eukaryota</taxon>
        <taxon>Metazoa</taxon>
        <taxon>Chordata</taxon>
        <taxon>Craniata</taxon>
        <taxon>Vertebrata</taxon>
        <taxon>Euteleostomi</taxon>
        <taxon>Mammalia</taxon>
        <taxon>Eutheria</taxon>
        <taxon>Laurasiatheria</taxon>
        <taxon>Artiodactyla</taxon>
        <taxon>Ruminantia</taxon>
        <taxon>Pecora</taxon>
        <taxon>Bovidae</taxon>
        <taxon>Caprinae</taxon>
        <taxon>Ovis</taxon>
    </lineage>
</organism>
<evidence type="ECO:0000313" key="1">
    <source>
        <dbReference type="EMBL" id="KAI4572796.1"/>
    </source>
</evidence>
<sequence length="193" mass="21849">MAFLLVVNTGVENRDRGLLKVLGTFVACVIFICISNTFLYLHHLALDWCVAMYPICFILGAVALLLKLAEWEYRLPILYSIFQLVVLTLFYILLYFSALILWQLYRFDEEFGGQPQQSRVVNCSNELTYTICTMDRELAVAILTFINLLVYVAKLVYWAHHVSVGSQDVSSAPDCLVLSGVSTELCRLPMSSS</sequence>
<gene>
    <name evidence="1" type="ORF">MJG53_012634</name>
</gene>
<proteinExistence type="predicted"/>
<name>A0ACB9ULF6_9CETA</name>
<comment type="caution">
    <text evidence="1">The sequence shown here is derived from an EMBL/GenBank/DDBJ whole genome shotgun (WGS) entry which is preliminary data.</text>
</comment>
<evidence type="ECO:0000313" key="2">
    <source>
        <dbReference type="Proteomes" id="UP001057279"/>
    </source>
</evidence>
<dbReference type="EMBL" id="CM043040">
    <property type="protein sequence ID" value="KAI4572796.1"/>
    <property type="molecule type" value="Genomic_DNA"/>
</dbReference>
<dbReference type="Proteomes" id="UP001057279">
    <property type="component" value="Linkage Group LG15"/>
</dbReference>